<gene>
    <name evidence="6" type="ORF">GCM10025751_52720</name>
</gene>
<dbReference type="AlphaFoldDB" id="A0AAV3UR88"/>
<dbReference type="GeneID" id="68617470"/>
<evidence type="ECO:0000256" key="2">
    <source>
        <dbReference type="ARBA" id="ARBA00022692"/>
    </source>
</evidence>
<reference evidence="6 7" key="1">
    <citation type="journal article" date="2019" name="Int. J. Syst. Evol. Microbiol.">
        <title>The Global Catalogue of Microorganisms (GCM) 10K type strain sequencing project: providing services to taxonomists for standard genome sequencing and annotation.</title>
        <authorList>
            <consortium name="The Broad Institute Genomics Platform"/>
            <consortium name="The Broad Institute Genome Sequencing Center for Infectious Disease"/>
            <person name="Wu L."/>
            <person name="Ma J."/>
        </authorList>
    </citation>
    <scope>NUCLEOTIDE SEQUENCE [LARGE SCALE GENOMIC DNA]</scope>
    <source>
        <strain evidence="6 7">JCM 17504</strain>
    </source>
</reference>
<dbReference type="InterPro" id="IPR032808">
    <property type="entry name" value="DoxX"/>
</dbReference>
<organism evidence="6 7">
    <name type="scientific">Haladaptatus pallidirubidus</name>
    <dbReference type="NCBI Taxonomy" id="1008152"/>
    <lineage>
        <taxon>Archaea</taxon>
        <taxon>Methanobacteriati</taxon>
        <taxon>Methanobacteriota</taxon>
        <taxon>Stenosarchaea group</taxon>
        <taxon>Halobacteria</taxon>
        <taxon>Halobacteriales</taxon>
        <taxon>Haladaptataceae</taxon>
        <taxon>Haladaptatus</taxon>
    </lineage>
</organism>
<proteinExistence type="predicted"/>
<sequence length="145" mass="15359">MTANTLSRGQKDVRKTGRKTQIIHYSLWVIQGLLALVFLFAGGVKLVTPIEIILAQMPIPLPGLFVQFIGVAEVLGAIGLLLPGLLHIREGLTPLAAAGLVIIMTGATVLTLVAGGGVLALYPFVIGLLATFVAYGRWQLRPLHG</sequence>
<dbReference type="GO" id="GO:0016020">
    <property type="term" value="C:membrane"/>
    <property type="evidence" value="ECO:0007669"/>
    <property type="project" value="UniProtKB-SubCell"/>
</dbReference>
<protein>
    <submittedName>
        <fullName evidence="6">DoxX family protein</fullName>
    </submittedName>
</protein>
<keyword evidence="7" id="KW-1185">Reference proteome</keyword>
<evidence type="ECO:0000256" key="5">
    <source>
        <dbReference type="SAM" id="Phobius"/>
    </source>
</evidence>
<evidence type="ECO:0000256" key="4">
    <source>
        <dbReference type="ARBA" id="ARBA00023136"/>
    </source>
</evidence>
<evidence type="ECO:0000313" key="7">
    <source>
        <dbReference type="Proteomes" id="UP001501729"/>
    </source>
</evidence>
<feature type="transmembrane region" description="Helical" evidence="5">
    <location>
        <begin position="120"/>
        <end position="138"/>
    </location>
</feature>
<dbReference type="RefSeq" id="WP_227778685.1">
    <property type="nucleotide sequence ID" value="NZ_BAABKX010000030.1"/>
</dbReference>
<comment type="subcellular location">
    <subcellularLocation>
        <location evidence="1">Membrane</location>
        <topology evidence="1">Multi-pass membrane protein</topology>
    </subcellularLocation>
</comment>
<evidence type="ECO:0000256" key="1">
    <source>
        <dbReference type="ARBA" id="ARBA00004141"/>
    </source>
</evidence>
<feature type="transmembrane region" description="Helical" evidence="5">
    <location>
        <begin position="64"/>
        <end position="88"/>
    </location>
</feature>
<keyword evidence="4 5" id="KW-0472">Membrane</keyword>
<dbReference type="Proteomes" id="UP001501729">
    <property type="component" value="Unassembled WGS sequence"/>
</dbReference>
<name>A0AAV3UR88_9EURY</name>
<dbReference type="Pfam" id="PF13564">
    <property type="entry name" value="DoxX_2"/>
    <property type="match status" value="1"/>
</dbReference>
<keyword evidence="3 5" id="KW-1133">Transmembrane helix</keyword>
<evidence type="ECO:0000256" key="3">
    <source>
        <dbReference type="ARBA" id="ARBA00022989"/>
    </source>
</evidence>
<dbReference type="EMBL" id="BAABKX010000030">
    <property type="protein sequence ID" value="GAA5063879.1"/>
    <property type="molecule type" value="Genomic_DNA"/>
</dbReference>
<comment type="caution">
    <text evidence="6">The sequence shown here is derived from an EMBL/GenBank/DDBJ whole genome shotgun (WGS) entry which is preliminary data.</text>
</comment>
<accession>A0AAV3UR88</accession>
<keyword evidence="2 5" id="KW-0812">Transmembrane</keyword>
<evidence type="ECO:0000313" key="6">
    <source>
        <dbReference type="EMBL" id="GAA5063879.1"/>
    </source>
</evidence>
<feature type="transmembrane region" description="Helical" evidence="5">
    <location>
        <begin position="22"/>
        <end position="44"/>
    </location>
</feature>
<feature type="transmembrane region" description="Helical" evidence="5">
    <location>
        <begin position="95"/>
        <end position="114"/>
    </location>
</feature>